<dbReference type="PANTHER" id="PTHR37540">
    <property type="entry name" value="TRANSCRIPTION FACTOR (ACR-2), PUTATIVE-RELATED-RELATED"/>
    <property type="match status" value="1"/>
</dbReference>
<accession>A0A0D1ZJX0</accession>
<protein>
    <recommendedName>
        <fullName evidence="4">Transcription factor domain-containing protein</fullName>
    </recommendedName>
</protein>
<evidence type="ECO:0000256" key="1">
    <source>
        <dbReference type="SAM" id="MobiDB-lite"/>
    </source>
</evidence>
<organism evidence="2 3">
    <name type="scientific">Exophiala mesophila</name>
    <name type="common">Black yeast-like fungus</name>
    <dbReference type="NCBI Taxonomy" id="212818"/>
    <lineage>
        <taxon>Eukaryota</taxon>
        <taxon>Fungi</taxon>
        <taxon>Dikarya</taxon>
        <taxon>Ascomycota</taxon>
        <taxon>Pezizomycotina</taxon>
        <taxon>Eurotiomycetes</taxon>
        <taxon>Chaetothyriomycetidae</taxon>
        <taxon>Chaetothyriales</taxon>
        <taxon>Herpotrichiellaceae</taxon>
        <taxon>Exophiala</taxon>
    </lineage>
</organism>
<feature type="compositionally biased region" description="Polar residues" evidence="1">
    <location>
        <begin position="114"/>
        <end position="136"/>
    </location>
</feature>
<evidence type="ECO:0000313" key="2">
    <source>
        <dbReference type="EMBL" id="KIV94239.1"/>
    </source>
</evidence>
<evidence type="ECO:0000313" key="3">
    <source>
        <dbReference type="Proteomes" id="UP000054302"/>
    </source>
</evidence>
<keyword evidence="3" id="KW-1185">Reference proteome</keyword>
<dbReference type="Proteomes" id="UP000054302">
    <property type="component" value="Unassembled WGS sequence"/>
</dbReference>
<name>A0A0D1ZJX0_EXOME</name>
<dbReference type="EMBL" id="KN847521">
    <property type="protein sequence ID" value="KIV94239.1"/>
    <property type="molecule type" value="Genomic_DNA"/>
</dbReference>
<dbReference type="VEuPathDB" id="FungiDB:PV10_02024"/>
<dbReference type="RefSeq" id="XP_016225813.1">
    <property type="nucleotide sequence ID" value="XM_016366295.1"/>
</dbReference>
<reference evidence="2 3" key="1">
    <citation type="submission" date="2015-01" db="EMBL/GenBank/DDBJ databases">
        <title>The Genome Sequence of Exophiala mesophila CBS40295.</title>
        <authorList>
            <consortium name="The Broad Institute Genomics Platform"/>
            <person name="Cuomo C."/>
            <person name="de Hoog S."/>
            <person name="Gorbushina A."/>
            <person name="Stielow B."/>
            <person name="Teixiera M."/>
            <person name="Abouelleil A."/>
            <person name="Chapman S.B."/>
            <person name="Priest M."/>
            <person name="Young S.K."/>
            <person name="Wortman J."/>
            <person name="Nusbaum C."/>
            <person name="Birren B."/>
        </authorList>
    </citation>
    <scope>NUCLEOTIDE SEQUENCE [LARGE SCALE GENOMIC DNA]</scope>
    <source>
        <strain evidence="2 3">CBS 40295</strain>
    </source>
</reference>
<dbReference type="AlphaFoldDB" id="A0A0D1ZJX0"/>
<gene>
    <name evidence="2" type="ORF">PV10_02024</name>
</gene>
<proteinExistence type="predicted"/>
<feature type="compositionally biased region" description="Basic and acidic residues" evidence="1">
    <location>
        <begin position="1"/>
        <end position="10"/>
    </location>
</feature>
<sequence length="335" mass="36596">MSSGGEDRPRKNSSSSQSTGPSQPSGERRPNTIEFVDSQDPNVRSAIQRHTAYHSAAQRRDARTRYLQRPGQSRFLPWGRRPARGRSEQPTSSASSVSSLSISPVPSIERPADQSRSSSNPLDQDSQASNSRSASLPDTDTTLSVSVSTNNVRDEAVLEFCKCNTGIKLSPSRATTHCQHNRRLPLLDGALAYMQEHEASRSLLLAYAYAMRWKLYSSPETVQDQVDAQANLGRGTNLLWNQLRVSGTISPDPVIQTVLLLIAYTADFGQVSEVQIHVDALRTMVAQRGGIGSFGHNSILQQQLWGIGTSRTFHITFGCEAGCTSPLRFPAGLSL</sequence>
<dbReference type="GeneID" id="27319869"/>
<dbReference type="OrthoDB" id="4158087at2759"/>
<feature type="compositionally biased region" description="Low complexity" evidence="1">
    <location>
        <begin position="92"/>
        <end position="108"/>
    </location>
</feature>
<evidence type="ECO:0008006" key="4">
    <source>
        <dbReference type="Google" id="ProtNLM"/>
    </source>
</evidence>
<feature type="compositionally biased region" description="Low complexity" evidence="1">
    <location>
        <begin position="13"/>
        <end position="25"/>
    </location>
</feature>
<feature type="region of interest" description="Disordered" evidence="1">
    <location>
        <begin position="1"/>
        <end position="142"/>
    </location>
</feature>